<accession>A0A0F9JMG5</accession>
<gene>
    <name evidence="1" type="ORF">LCGC14_1739320</name>
</gene>
<dbReference type="EMBL" id="LAZR01015891">
    <property type="protein sequence ID" value="KKM06901.1"/>
    <property type="molecule type" value="Genomic_DNA"/>
</dbReference>
<name>A0A0F9JMG5_9ZZZZ</name>
<comment type="caution">
    <text evidence="1">The sequence shown here is derived from an EMBL/GenBank/DDBJ whole genome shotgun (WGS) entry which is preliminary data.</text>
</comment>
<dbReference type="AlphaFoldDB" id="A0A0F9JMG5"/>
<proteinExistence type="predicted"/>
<evidence type="ECO:0000313" key="1">
    <source>
        <dbReference type="EMBL" id="KKM06901.1"/>
    </source>
</evidence>
<protein>
    <submittedName>
        <fullName evidence="1">Uncharacterized protein</fullName>
    </submittedName>
</protein>
<reference evidence="1" key="1">
    <citation type="journal article" date="2015" name="Nature">
        <title>Complex archaea that bridge the gap between prokaryotes and eukaryotes.</title>
        <authorList>
            <person name="Spang A."/>
            <person name="Saw J.H."/>
            <person name="Jorgensen S.L."/>
            <person name="Zaremba-Niedzwiedzka K."/>
            <person name="Martijn J."/>
            <person name="Lind A.E."/>
            <person name="van Eijk R."/>
            <person name="Schleper C."/>
            <person name="Guy L."/>
            <person name="Ettema T.J."/>
        </authorList>
    </citation>
    <scope>NUCLEOTIDE SEQUENCE</scope>
</reference>
<sequence length="163" mass="18524">MTAACIPLQYNSPFFVPTDRGVSDDAQALNLFVEKMLEDCSQSVIIGANESLQELYNLWEECVSENWDGYGAQPVDPNSFNEAERFIRALPTTVRKPEVAVDPDGEISLEWYLEARKVFSVSIGKRNEITYAGLYGLNKTYGREYFDDEIPKAIFDNLDRLFS</sequence>
<organism evidence="1">
    <name type="scientific">marine sediment metagenome</name>
    <dbReference type="NCBI Taxonomy" id="412755"/>
    <lineage>
        <taxon>unclassified sequences</taxon>
        <taxon>metagenomes</taxon>
        <taxon>ecological metagenomes</taxon>
    </lineage>
</organism>